<accession>A0A699ZDP8</accession>
<feature type="domain" description="EF-hand" evidence="1">
    <location>
        <begin position="124"/>
        <end position="159"/>
    </location>
</feature>
<evidence type="ECO:0000313" key="2">
    <source>
        <dbReference type="EMBL" id="GFH19420.1"/>
    </source>
</evidence>
<dbReference type="Proteomes" id="UP000485058">
    <property type="component" value="Unassembled WGS sequence"/>
</dbReference>
<sequence length="169" mass="17815">MALSLSCASIAIFDLPAYPPPVIVGELPADKLACLHSVCQKTAVCQAANAHNATMLDRVSSTSPKRSAIERLPKQPALPAIWTTHTTAGNASSLPVSCLSCFCAPVLCVQRVSTPQGVIQKLAPALPRIQEALEEVDPQGSGYVHQEQLVTSLRSTGIFLSGKTHTCQA</sequence>
<gene>
    <name evidence="2" type="ORF">HaLaN_16366</name>
</gene>
<reference evidence="2 3" key="1">
    <citation type="submission" date="2020-02" db="EMBL/GenBank/DDBJ databases">
        <title>Draft genome sequence of Haematococcus lacustris strain NIES-144.</title>
        <authorList>
            <person name="Morimoto D."/>
            <person name="Nakagawa S."/>
            <person name="Yoshida T."/>
            <person name="Sawayama S."/>
        </authorList>
    </citation>
    <scope>NUCLEOTIDE SEQUENCE [LARGE SCALE GENOMIC DNA]</scope>
    <source>
        <strain evidence="2 3">NIES-144</strain>
    </source>
</reference>
<dbReference type="InterPro" id="IPR002048">
    <property type="entry name" value="EF_hand_dom"/>
</dbReference>
<keyword evidence="3" id="KW-1185">Reference proteome</keyword>
<dbReference type="AlphaFoldDB" id="A0A699ZDP8"/>
<dbReference type="PROSITE" id="PS50222">
    <property type="entry name" value="EF_HAND_2"/>
    <property type="match status" value="1"/>
</dbReference>
<evidence type="ECO:0000313" key="3">
    <source>
        <dbReference type="Proteomes" id="UP000485058"/>
    </source>
</evidence>
<dbReference type="GO" id="GO:0005509">
    <property type="term" value="F:calcium ion binding"/>
    <property type="evidence" value="ECO:0007669"/>
    <property type="project" value="InterPro"/>
</dbReference>
<proteinExistence type="predicted"/>
<protein>
    <recommendedName>
        <fullName evidence="1">EF-hand domain-containing protein</fullName>
    </recommendedName>
</protein>
<name>A0A699ZDP8_HAELA</name>
<comment type="caution">
    <text evidence="2">The sequence shown here is derived from an EMBL/GenBank/DDBJ whole genome shotgun (WGS) entry which is preliminary data.</text>
</comment>
<organism evidence="2 3">
    <name type="scientific">Haematococcus lacustris</name>
    <name type="common">Green alga</name>
    <name type="synonym">Haematococcus pluvialis</name>
    <dbReference type="NCBI Taxonomy" id="44745"/>
    <lineage>
        <taxon>Eukaryota</taxon>
        <taxon>Viridiplantae</taxon>
        <taxon>Chlorophyta</taxon>
        <taxon>core chlorophytes</taxon>
        <taxon>Chlorophyceae</taxon>
        <taxon>CS clade</taxon>
        <taxon>Chlamydomonadales</taxon>
        <taxon>Haematococcaceae</taxon>
        <taxon>Haematococcus</taxon>
    </lineage>
</organism>
<dbReference type="EMBL" id="BLLF01001460">
    <property type="protein sequence ID" value="GFH19420.1"/>
    <property type="molecule type" value="Genomic_DNA"/>
</dbReference>
<evidence type="ECO:0000259" key="1">
    <source>
        <dbReference type="PROSITE" id="PS50222"/>
    </source>
</evidence>